<evidence type="ECO:0000313" key="3">
    <source>
        <dbReference type="Proteomes" id="UP000315215"/>
    </source>
</evidence>
<protein>
    <submittedName>
        <fullName evidence="2">SigE-dependent sporulation protein</fullName>
    </submittedName>
</protein>
<proteinExistence type="predicted"/>
<keyword evidence="1" id="KW-0472">Membrane</keyword>
<dbReference type="EMBL" id="CP041666">
    <property type="protein sequence ID" value="QDP39718.1"/>
    <property type="molecule type" value="Genomic_DNA"/>
</dbReference>
<name>A0A516KE97_9BACI</name>
<dbReference type="OrthoDB" id="2454520at2"/>
<keyword evidence="1" id="KW-1133">Transmembrane helix</keyword>
<dbReference type="InterPro" id="IPR025428">
    <property type="entry name" value="Spore_YhaL"/>
</dbReference>
<dbReference type="AlphaFoldDB" id="A0A516KE97"/>
<evidence type="ECO:0000313" key="2">
    <source>
        <dbReference type="EMBL" id="QDP39718.1"/>
    </source>
</evidence>
<organism evidence="2 3">
    <name type="scientific">Radiobacillus deserti</name>
    <dbReference type="NCBI Taxonomy" id="2594883"/>
    <lineage>
        <taxon>Bacteria</taxon>
        <taxon>Bacillati</taxon>
        <taxon>Bacillota</taxon>
        <taxon>Bacilli</taxon>
        <taxon>Bacillales</taxon>
        <taxon>Bacillaceae</taxon>
        <taxon>Radiobacillus</taxon>
    </lineage>
</organism>
<accession>A0A516KE97</accession>
<reference evidence="2 3" key="1">
    <citation type="submission" date="2019-07" db="EMBL/GenBank/DDBJ databases">
        <authorList>
            <person name="Li J."/>
        </authorList>
    </citation>
    <scope>NUCLEOTIDE SEQUENCE [LARGE SCALE GENOMIC DNA]</scope>
    <source>
        <strain evidence="2 3">TKL69</strain>
    </source>
</reference>
<gene>
    <name evidence="2" type="ORF">FN924_05725</name>
</gene>
<keyword evidence="1" id="KW-0812">Transmembrane</keyword>
<dbReference type="Pfam" id="PF14147">
    <property type="entry name" value="Spore_YhaL"/>
    <property type="match status" value="1"/>
</dbReference>
<sequence length="68" mass="8253">MILGIPWWVYMFIGFIFFSGYMSFRAMRAEKKLEQRYIEQEGKVFMDRIAEKRHVKDEEVEKKKVISG</sequence>
<dbReference type="Proteomes" id="UP000315215">
    <property type="component" value="Chromosome"/>
</dbReference>
<keyword evidence="3" id="KW-1185">Reference proteome</keyword>
<feature type="transmembrane region" description="Helical" evidence="1">
    <location>
        <begin position="6"/>
        <end position="24"/>
    </location>
</feature>
<dbReference type="RefSeq" id="WP_143892573.1">
    <property type="nucleotide sequence ID" value="NZ_CP041666.1"/>
</dbReference>
<dbReference type="KEGG" id="aqt:FN924_05725"/>
<evidence type="ECO:0000256" key="1">
    <source>
        <dbReference type="SAM" id="Phobius"/>
    </source>
</evidence>